<keyword evidence="3 7" id="KW-0812">Transmembrane</keyword>
<evidence type="ECO:0000256" key="4">
    <source>
        <dbReference type="ARBA" id="ARBA00022989"/>
    </source>
</evidence>
<comment type="subcellular location">
    <subcellularLocation>
        <location evidence="1">Membrane</location>
        <topology evidence="1">Multi-pass membrane protein</topology>
    </subcellularLocation>
</comment>
<gene>
    <name evidence="9" type="ORF">CBP51_12955</name>
</gene>
<feature type="transmembrane region" description="Helical" evidence="7">
    <location>
        <begin position="145"/>
        <end position="168"/>
    </location>
</feature>
<comment type="caution">
    <text evidence="9">The sequence shown here is derived from an EMBL/GenBank/DDBJ whole genome shotgun (WGS) entry which is preliminary data.</text>
</comment>
<dbReference type="STRING" id="1209072.GCA_000766945_02901"/>
<feature type="domain" description="Major facilitator superfamily (MFS) profile" evidence="8">
    <location>
        <begin position="18"/>
        <end position="475"/>
    </location>
</feature>
<dbReference type="AlphaFoldDB" id="A0A266QDB2"/>
<dbReference type="Gene3D" id="1.20.1250.20">
    <property type="entry name" value="MFS general substrate transporter like domains"/>
    <property type="match status" value="2"/>
</dbReference>
<evidence type="ECO:0000256" key="7">
    <source>
        <dbReference type="SAM" id="Phobius"/>
    </source>
</evidence>
<keyword evidence="4 7" id="KW-1133">Transmembrane helix</keyword>
<dbReference type="SUPFAM" id="SSF103473">
    <property type="entry name" value="MFS general substrate transporter"/>
    <property type="match status" value="1"/>
</dbReference>
<feature type="transmembrane region" description="Helical" evidence="7">
    <location>
        <begin position="16"/>
        <end position="34"/>
    </location>
</feature>
<sequence length="492" mass="53761">MSSYRFPLLDFSNKSIATLHFTWFAFFLTFVMWFSLPPLKPLITASFAMTPQQWAALLTLNVALTIPARIVVGSLVDKFGPRAIYSGLLIFSGALLIAFACAQTFEQLALFRFLLGFVGAGFVIGIRLVSEWFPARQVGLAEGIYGGWGNFGAAAAGFTLPFLAIHVFGGDDGWRYAMGTAAIIAMIYGVAFYASVRNTPKGSTYFKPKKSGGLEVSNRKDFCFYVIMNLPMYLILAVLAWKMSPANLGLLSTATTYVLYTVLFALFVFQFSQIYRVNKDMLQKGSVAEHDKYEFKQVAILSWAYLATFGSEIAVVSVLPAFFMTTFEGLSVTQAAMLGGSFAFMNLVARPGGGWVSDKFGRRFSMSIILAGVACGYLLLAQINASWPLYLAFSAVFICSLFVQAGCGAVFAVVPLIKRRMTGQIAGLAGAYGNVGALFFLTMNTFIDIQSFFWMLAGTATIGLVFVQFLKEPQGHVVEVNEDGSLHKIEVS</sequence>
<evidence type="ECO:0000256" key="2">
    <source>
        <dbReference type="ARBA" id="ARBA00008432"/>
    </source>
</evidence>
<keyword evidence="10" id="KW-1185">Reference proteome</keyword>
<dbReference type="PROSITE" id="PS50850">
    <property type="entry name" value="MFS"/>
    <property type="match status" value="1"/>
</dbReference>
<comment type="similarity">
    <text evidence="2">Belongs to the major facilitator superfamily. Nitrate/nitrite porter (TC 2.A.1.8) family.</text>
</comment>
<organism evidence="9 10">
    <name type="scientific">Cellvibrio mixtus</name>
    <dbReference type="NCBI Taxonomy" id="39650"/>
    <lineage>
        <taxon>Bacteria</taxon>
        <taxon>Pseudomonadati</taxon>
        <taxon>Pseudomonadota</taxon>
        <taxon>Gammaproteobacteria</taxon>
        <taxon>Cellvibrionales</taxon>
        <taxon>Cellvibrionaceae</taxon>
        <taxon>Cellvibrio</taxon>
    </lineage>
</organism>
<feature type="transmembrane region" description="Helical" evidence="7">
    <location>
        <begin position="298"/>
        <end position="323"/>
    </location>
</feature>
<feature type="transmembrane region" description="Helical" evidence="7">
    <location>
        <begin position="174"/>
        <end position="196"/>
    </location>
</feature>
<dbReference type="InterPro" id="IPR036259">
    <property type="entry name" value="MFS_trans_sf"/>
</dbReference>
<evidence type="ECO:0000256" key="5">
    <source>
        <dbReference type="ARBA" id="ARBA00023063"/>
    </source>
</evidence>
<dbReference type="PANTHER" id="PTHR23515">
    <property type="entry name" value="HIGH-AFFINITY NITRATE TRANSPORTER 2.3"/>
    <property type="match status" value="1"/>
</dbReference>
<dbReference type="GO" id="GO:0042128">
    <property type="term" value="P:nitrate assimilation"/>
    <property type="evidence" value="ECO:0007669"/>
    <property type="project" value="UniProtKB-KW"/>
</dbReference>
<dbReference type="RefSeq" id="WP_094985151.1">
    <property type="nucleotide sequence ID" value="NZ_NHNI01000001.1"/>
</dbReference>
<feature type="transmembrane region" description="Helical" evidence="7">
    <location>
        <begin position="360"/>
        <end position="383"/>
    </location>
</feature>
<feature type="transmembrane region" description="Helical" evidence="7">
    <location>
        <begin position="329"/>
        <end position="348"/>
    </location>
</feature>
<feature type="transmembrane region" description="Helical" evidence="7">
    <location>
        <begin position="54"/>
        <end position="72"/>
    </location>
</feature>
<dbReference type="Proteomes" id="UP000216101">
    <property type="component" value="Unassembled WGS sequence"/>
</dbReference>
<feature type="transmembrane region" description="Helical" evidence="7">
    <location>
        <begin position="257"/>
        <end position="277"/>
    </location>
</feature>
<protein>
    <submittedName>
        <fullName evidence="9">MFS transporter</fullName>
    </submittedName>
</protein>
<dbReference type="InterPro" id="IPR011701">
    <property type="entry name" value="MFS"/>
</dbReference>
<dbReference type="EMBL" id="NHNI01000001">
    <property type="protein sequence ID" value="OZY87825.1"/>
    <property type="molecule type" value="Genomic_DNA"/>
</dbReference>
<feature type="transmembrane region" description="Helical" evidence="7">
    <location>
        <begin position="222"/>
        <end position="241"/>
    </location>
</feature>
<evidence type="ECO:0000256" key="1">
    <source>
        <dbReference type="ARBA" id="ARBA00004141"/>
    </source>
</evidence>
<dbReference type="GO" id="GO:0016020">
    <property type="term" value="C:membrane"/>
    <property type="evidence" value="ECO:0007669"/>
    <property type="project" value="UniProtKB-SubCell"/>
</dbReference>
<evidence type="ECO:0000256" key="3">
    <source>
        <dbReference type="ARBA" id="ARBA00022692"/>
    </source>
</evidence>
<dbReference type="eggNOG" id="COG2223">
    <property type="taxonomic scope" value="Bacteria"/>
</dbReference>
<dbReference type="GO" id="GO:0015112">
    <property type="term" value="F:nitrate transmembrane transporter activity"/>
    <property type="evidence" value="ECO:0007669"/>
    <property type="project" value="InterPro"/>
</dbReference>
<evidence type="ECO:0000313" key="10">
    <source>
        <dbReference type="Proteomes" id="UP000216101"/>
    </source>
</evidence>
<proteinExistence type="inferred from homology"/>
<feature type="transmembrane region" description="Helical" evidence="7">
    <location>
        <begin position="452"/>
        <end position="470"/>
    </location>
</feature>
<feature type="transmembrane region" description="Helical" evidence="7">
    <location>
        <begin position="84"/>
        <end position="105"/>
    </location>
</feature>
<dbReference type="Pfam" id="PF07690">
    <property type="entry name" value="MFS_1"/>
    <property type="match status" value="2"/>
</dbReference>
<keyword evidence="5" id="KW-0534">Nitrate assimilation</keyword>
<feature type="transmembrane region" description="Helical" evidence="7">
    <location>
        <begin position="389"/>
        <end position="413"/>
    </location>
</feature>
<dbReference type="InterPro" id="IPR044772">
    <property type="entry name" value="NO3_transporter"/>
</dbReference>
<name>A0A266QDB2_9GAMM</name>
<keyword evidence="6 7" id="KW-0472">Membrane</keyword>
<feature type="transmembrane region" description="Helical" evidence="7">
    <location>
        <begin position="425"/>
        <end position="446"/>
    </location>
</feature>
<feature type="transmembrane region" description="Helical" evidence="7">
    <location>
        <begin position="111"/>
        <end position="133"/>
    </location>
</feature>
<reference evidence="10" key="1">
    <citation type="submission" date="2017-05" db="EMBL/GenBank/DDBJ databases">
        <authorList>
            <person name="Barney B.M."/>
        </authorList>
    </citation>
    <scope>NUCLEOTIDE SEQUENCE [LARGE SCALE GENOMIC DNA]</scope>
    <source>
        <strain evidence="10">PSBB022</strain>
    </source>
</reference>
<evidence type="ECO:0000259" key="8">
    <source>
        <dbReference type="PROSITE" id="PS50850"/>
    </source>
</evidence>
<dbReference type="InterPro" id="IPR020846">
    <property type="entry name" value="MFS_dom"/>
</dbReference>
<evidence type="ECO:0000256" key="6">
    <source>
        <dbReference type="ARBA" id="ARBA00023136"/>
    </source>
</evidence>
<accession>A0A266QDB2</accession>
<evidence type="ECO:0000313" key="9">
    <source>
        <dbReference type="EMBL" id="OZY87825.1"/>
    </source>
</evidence>